<comment type="caution">
    <text evidence="1">The sequence shown here is derived from an EMBL/GenBank/DDBJ whole genome shotgun (WGS) entry which is preliminary data.</text>
</comment>
<dbReference type="Gene3D" id="3.40.50.2000">
    <property type="entry name" value="Glycogen Phosphorylase B"/>
    <property type="match status" value="1"/>
</dbReference>
<gene>
    <name evidence="1" type="ORF">LCGC14_2486390</name>
</gene>
<evidence type="ECO:0008006" key="2">
    <source>
        <dbReference type="Google" id="ProtNLM"/>
    </source>
</evidence>
<protein>
    <recommendedName>
        <fullName evidence="2">UDP-N-acetylglucosamine 2-epimerase domain-containing protein</fullName>
    </recommendedName>
</protein>
<evidence type="ECO:0000313" key="1">
    <source>
        <dbReference type="EMBL" id="KKL17351.1"/>
    </source>
</evidence>
<dbReference type="AlphaFoldDB" id="A0A0F9DHY5"/>
<reference evidence="1" key="1">
    <citation type="journal article" date="2015" name="Nature">
        <title>Complex archaea that bridge the gap between prokaryotes and eukaryotes.</title>
        <authorList>
            <person name="Spang A."/>
            <person name="Saw J.H."/>
            <person name="Jorgensen S.L."/>
            <person name="Zaremba-Niedzwiedzka K."/>
            <person name="Martijn J."/>
            <person name="Lind A.E."/>
            <person name="van Eijk R."/>
            <person name="Schleper C."/>
            <person name="Guy L."/>
            <person name="Ettema T.J."/>
        </authorList>
    </citation>
    <scope>NUCLEOTIDE SEQUENCE</scope>
</reference>
<dbReference type="EMBL" id="LAZR01039292">
    <property type="protein sequence ID" value="KKL17351.1"/>
    <property type="molecule type" value="Genomic_DNA"/>
</dbReference>
<accession>A0A0F9DHY5</accession>
<sequence length="54" mass="5892">MTAKVLFIYGTRPEAIKIAPVVDELRTLLVEPKLVCTGQHTSLLEGTPAETVLK</sequence>
<proteinExistence type="predicted"/>
<organism evidence="1">
    <name type="scientific">marine sediment metagenome</name>
    <dbReference type="NCBI Taxonomy" id="412755"/>
    <lineage>
        <taxon>unclassified sequences</taxon>
        <taxon>metagenomes</taxon>
        <taxon>ecological metagenomes</taxon>
    </lineage>
</organism>
<name>A0A0F9DHY5_9ZZZZ</name>
<feature type="non-terminal residue" evidence="1">
    <location>
        <position position="54"/>
    </location>
</feature>
<dbReference type="SUPFAM" id="SSF53756">
    <property type="entry name" value="UDP-Glycosyltransferase/glycogen phosphorylase"/>
    <property type="match status" value="1"/>
</dbReference>